<gene>
    <name evidence="7" type="ORF">Sste5346_008846</name>
</gene>
<dbReference type="InterPro" id="IPR008217">
    <property type="entry name" value="Ccc1_fam"/>
</dbReference>
<proteinExistence type="inferred from homology"/>
<dbReference type="PANTHER" id="PTHR31851">
    <property type="entry name" value="FE(2+)/MN(2+) TRANSPORTER PCL1"/>
    <property type="match status" value="1"/>
</dbReference>
<sequence length="298" mass="31338">MDFPSTQTSMAWSSAIMPEADKHISRFSVQCKTNGKDAKETLNVAIAGPRDVVSRQPLFVARRFWADFTLGFSDGLTVPFALTAGLSSLGRTDTVVYAGLAEVTAGCISMGISGFLSARQANAGLAAESTQATGGKPTSAAAAAAAVTRHVVPLSLPADLEKMVVAHIKAHPPPADPEDDDDGYVSPIVTGLSVAFGYIIGGILPLWPYFFVVHVGDGLRWSVAVCIVALFLFGFLQVFYREGSGNGNAANASTSTPARRLWKSTLGGLQMVTFCGIAVLAAGLCVYVFEGRIEDGER</sequence>
<comment type="caution">
    <text evidence="7">The sequence shown here is derived from an EMBL/GenBank/DDBJ whole genome shotgun (WGS) entry which is preliminary data.</text>
</comment>
<dbReference type="Proteomes" id="UP001583186">
    <property type="component" value="Unassembled WGS sequence"/>
</dbReference>
<reference evidence="7 8" key="1">
    <citation type="journal article" date="2024" name="IMA Fungus">
        <title>IMA Genome - F19 : A genome assembly and annotation guide to empower mycologists, including annotated draft genome sequences of Ceratocystis pirilliformis, Diaporthe australafricana, Fusarium ophioides, Paecilomyces lecythidis, and Sporothrix stenoceras.</title>
        <authorList>
            <person name="Aylward J."/>
            <person name="Wilson A.M."/>
            <person name="Visagie C.M."/>
            <person name="Spraker J."/>
            <person name="Barnes I."/>
            <person name="Buitendag C."/>
            <person name="Ceriani C."/>
            <person name="Del Mar Angel L."/>
            <person name="du Plessis D."/>
            <person name="Fuchs T."/>
            <person name="Gasser K."/>
            <person name="Kramer D."/>
            <person name="Li W."/>
            <person name="Munsamy K."/>
            <person name="Piso A."/>
            <person name="Price J.L."/>
            <person name="Sonnekus B."/>
            <person name="Thomas C."/>
            <person name="van der Nest A."/>
            <person name="van Dijk A."/>
            <person name="van Heerden A."/>
            <person name="van Vuuren N."/>
            <person name="Yilmaz N."/>
            <person name="Duong T.A."/>
            <person name="van der Merwe N.A."/>
            <person name="Wingfield M.J."/>
            <person name="Wingfield B.D."/>
        </authorList>
    </citation>
    <scope>NUCLEOTIDE SEQUENCE [LARGE SCALE GENOMIC DNA]</scope>
    <source>
        <strain evidence="7 8">CMW 5346</strain>
    </source>
</reference>
<evidence type="ECO:0000256" key="3">
    <source>
        <dbReference type="ARBA" id="ARBA00022692"/>
    </source>
</evidence>
<evidence type="ECO:0000313" key="7">
    <source>
        <dbReference type="EMBL" id="KAL1889597.1"/>
    </source>
</evidence>
<evidence type="ECO:0000256" key="4">
    <source>
        <dbReference type="ARBA" id="ARBA00022989"/>
    </source>
</evidence>
<dbReference type="Pfam" id="PF01988">
    <property type="entry name" value="VIT1"/>
    <property type="match status" value="1"/>
</dbReference>
<evidence type="ECO:0000256" key="6">
    <source>
        <dbReference type="SAM" id="Phobius"/>
    </source>
</evidence>
<accession>A0ABR3YP06</accession>
<evidence type="ECO:0000256" key="2">
    <source>
        <dbReference type="ARBA" id="ARBA00007049"/>
    </source>
</evidence>
<protein>
    <recommendedName>
        <fullName evidence="9">Vacuolar iron transporter</fullName>
    </recommendedName>
</protein>
<keyword evidence="3 6" id="KW-0812">Transmembrane</keyword>
<dbReference type="EMBL" id="JAWCUI010000072">
    <property type="protein sequence ID" value="KAL1889597.1"/>
    <property type="molecule type" value="Genomic_DNA"/>
</dbReference>
<keyword evidence="5 6" id="KW-0472">Membrane</keyword>
<organism evidence="7 8">
    <name type="scientific">Sporothrix stenoceras</name>
    <dbReference type="NCBI Taxonomy" id="5173"/>
    <lineage>
        <taxon>Eukaryota</taxon>
        <taxon>Fungi</taxon>
        <taxon>Dikarya</taxon>
        <taxon>Ascomycota</taxon>
        <taxon>Pezizomycotina</taxon>
        <taxon>Sordariomycetes</taxon>
        <taxon>Sordariomycetidae</taxon>
        <taxon>Ophiostomatales</taxon>
        <taxon>Ophiostomataceae</taxon>
        <taxon>Sporothrix</taxon>
    </lineage>
</organism>
<comment type="subcellular location">
    <subcellularLocation>
        <location evidence="1">Endomembrane system</location>
        <topology evidence="1">Multi-pass membrane protein</topology>
    </subcellularLocation>
</comment>
<keyword evidence="4 6" id="KW-1133">Transmembrane helix</keyword>
<keyword evidence="8" id="KW-1185">Reference proteome</keyword>
<evidence type="ECO:0000256" key="1">
    <source>
        <dbReference type="ARBA" id="ARBA00004127"/>
    </source>
</evidence>
<feature type="transmembrane region" description="Helical" evidence="6">
    <location>
        <begin position="219"/>
        <end position="240"/>
    </location>
</feature>
<evidence type="ECO:0000313" key="8">
    <source>
        <dbReference type="Proteomes" id="UP001583186"/>
    </source>
</evidence>
<comment type="similarity">
    <text evidence="2">Belongs to the CCC1 family.</text>
</comment>
<feature type="transmembrane region" description="Helical" evidence="6">
    <location>
        <begin position="269"/>
        <end position="289"/>
    </location>
</feature>
<feature type="transmembrane region" description="Helical" evidence="6">
    <location>
        <begin position="184"/>
        <end position="207"/>
    </location>
</feature>
<evidence type="ECO:0000256" key="5">
    <source>
        <dbReference type="ARBA" id="ARBA00023136"/>
    </source>
</evidence>
<evidence type="ECO:0008006" key="9">
    <source>
        <dbReference type="Google" id="ProtNLM"/>
    </source>
</evidence>
<name>A0ABR3YP06_9PEZI</name>